<comment type="caution">
    <text evidence="3">The sequence shown here is derived from an EMBL/GenBank/DDBJ whole genome shotgun (WGS) entry which is preliminary data.</text>
</comment>
<evidence type="ECO:0000256" key="1">
    <source>
        <dbReference type="SAM" id="MobiDB-lite"/>
    </source>
</evidence>
<feature type="signal peptide" evidence="2">
    <location>
        <begin position="1"/>
        <end position="27"/>
    </location>
</feature>
<gene>
    <name evidence="3" type="ORF">GIS00_22200</name>
</gene>
<sequence length="176" mass="17629">MSASRPLIAALGLAAAAVLTACTTSTAGPAPTPLTTASSSGGSGTTTPTSSSSTTTGGSDATSSSKVTPIPPVTAQHEIPADKDIDDTPELRLSVLLTGCGKTDGGWRALGTAANPGRSAADYTILVFFTDKYSRVVDSAETTVKVEPGAKKSWQAAQKFEPPAGTQCVLRAVSAS</sequence>
<feature type="compositionally biased region" description="Low complexity" evidence="1">
    <location>
        <begin position="24"/>
        <end position="65"/>
    </location>
</feature>
<name>A0A7K1FR73_9ACTN</name>
<evidence type="ECO:0000256" key="2">
    <source>
        <dbReference type="SAM" id="SignalP"/>
    </source>
</evidence>
<dbReference type="EMBL" id="WLYK01000011">
    <property type="protein sequence ID" value="MTD16652.1"/>
    <property type="molecule type" value="Genomic_DNA"/>
</dbReference>
<evidence type="ECO:0000313" key="4">
    <source>
        <dbReference type="Proteomes" id="UP000460221"/>
    </source>
</evidence>
<evidence type="ECO:0008006" key="5">
    <source>
        <dbReference type="Google" id="ProtNLM"/>
    </source>
</evidence>
<feature type="region of interest" description="Disordered" evidence="1">
    <location>
        <begin position="24"/>
        <end position="88"/>
    </location>
</feature>
<dbReference type="RefSeq" id="WP_154770665.1">
    <property type="nucleotide sequence ID" value="NZ_WLYK01000011.1"/>
</dbReference>
<proteinExistence type="predicted"/>
<dbReference type="PROSITE" id="PS51257">
    <property type="entry name" value="PROKAR_LIPOPROTEIN"/>
    <property type="match status" value="1"/>
</dbReference>
<organism evidence="3 4">
    <name type="scientific">Nakamurella alba</name>
    <dbReference type="NCBI Taxonomy" id="2665158"/>
    <lineage>
        <taxon>Bacteria</taxon>
        <taxon>Bacillati</taxon>
        <taxon>Actinomycetota</taxon>
        <taxon>Actinomycetes</taxon>
        <taxon>Nakamurellales</taxon>
        <taxon>Nakamurellaceae</taxon>
        <taxon>Nakamurella</taxon>
    </lineage>
</organism>
<reference evidence="3 4" key="1">
    <citation type="submission" date="2019-11" db="EMBL/GenBank/DDBJ databases">
        <authorList>
            <person name="Jiang L.-Q."/>
        </authorList>
    </citation>
    <scope>NUCLEOTIDE SEQUENCE [LARGE SCALE GENOMIC DNA]</scope>
    <source>
        <strain evidence="3 4">YIM 132087</strain>
    </source>
</reference>
<dbReference type="AlphaFoldDB" id="A0A7K1FR73"/>
<keyword evidence="4" id="KW-1185">Reference proteome</keyword>
<protein>
    <recommendedName>
        <fullName evidence="5">Secreted protein</fullName>
    </recommendedName>
</protein>
<accession>A0A7K1FR73</accession>
<feature type="chain" id="PRO_5029779834" description="Secreted protein" evidence="2">
    <location>
        <begin position="28"/>
        <end position="176"/>
    </location>
</feature>
<keyword evidence="2" id="KW-0732">Signal</keyword>
<evidence type="ECO:0000313" key="3">
    <source>
        <dbReference type="EMBL" id="MTD16652.1"/>
    </source>
</evidence>
<dbReference type="Proteomes" id="UP000460221">
    <property type="component" value="Unassembled WGS sequence"/>
</dbReference>